<dbReference type="Gene3D" id="3.40.225.10">
    <property type="entry name" value="Class II aldolase/adducin N-terminal domain"/>
    <property type="match status" value="1"/>
</dbReference>
<dbReference type="PANTHER" id="PTHR22789:SF0">
    <property type="entry name" value="3-OXO-TETRONATE 4-PHOSPHATE DECARBOXYLASE-RELATED"/>
    <property type="match status" value="1"/>
</dbReference>
<feature type="domain" description="Class II aldolase/adducin N-terminal" evidence="3">
    <location>
        <begin position="26"/>
        <end position="207"/>
    </location>
</feature>
<dbReference type="AlphaFoldDB" id="A0A1H2BEQ3"/>
<accession>A0A1H2BEQ3</accession>
<dbReference type="Proteomes" id="UP000243904">
    <property type="component" value="Chromosome I"/>
</dbReference>
<evidence type="ECO:0000256" key="1">
    <source>
        <dbReference type="ARBA" id="ARBA00022723"/>
    </source>
</evidence>
<evidence type="ECO:0000256" key="2">
    <source>
        <dbReference type="ARBA" id="ARBA00023239"/>
    </source>
</evidence>
<dbReference type="InterPro" id="IPR001303">
    <property type="entry name" value="Aldolase_II/adducin_N"/>
</dbReference>
<evidence type="ECO:0000259" key="3">
    <source>
        <dbReference type="SMART" id="SM01007"/>
    </source>
</evidence>
<reference evidence="5" key="1">
    <citation type="submission" date="2016-10" db="EMBL/GenBank/DDBJ databases">
        <authorList>
            <person name="Varghese N."/>
            <person name="Submissions S."/>
        </authorList>
    </citation>
    <scope>NUCLEOTIDE SEQUENCE [LARGE SCALE GENOMIC DNA]</scope>
    <source>
        <strain evidence="5">GAS369</strain>
    </source>
</reference>
<dbReference type="InterPro" id="IPR050197">
    <property type="entry name" value="Aldolase_class_II_sugar_metab"/>
</dbReference>
<keyword evidence="5" id="KW-1185">Reference proteome</keyword>
<name>A0A1H2BEQ3_9BRAD</name>
<dbReference type="GO" id="GO:0005829">
    <property type="term" value="C:cytosol"/>
    <property type="evidence" value="ECO:0007669"/>
    <property type="project" value="TreeGrafter"/>
</dbReference>
<organism evidence="4 5">
    <name type="scientific">Bradyrhizobium canariense</name>
    <dbReference type="NCBI Taxonomy" id="255045"/>
    <lineage>
        <taxon>Bacteria</taxon>
        <taxon>Pseudomonadati</taxon>
        <taxon>Pseudomonadota</taxon>
        <taxon>Alphaproteobacteria</taxon>
        <taxon>Hyphomicrobiales</taxon>
        <taxon>Nitrobacteraceae</taxon>
        <taxon>Bradyrhizobium</taxon>
    </lineage>
</organism>
<dbReference type="InterPro" id="IPR036409">
    <property type="entry name" value="Aldolase_II/adducin_N_sf"/>
</dbReference>
<keyword evidence="2" id="KW-0456">Lyase</keyword>
<evidence type="ECO:0000313" key="5">
    <source>
        <dbReference type="Proteomes" id="UP000243904"/>
    </source>
</evidence>
<dbReference type="GO" id="GO:0019323">
    <property type="term" value="P:pentose catabolic process"/>
    <property type="evidence" value="ECO:0007669"/>
    <property type="project" value="TreeGrafter"/>
</dbReference>
<gene>
    <name evidence="4" type="ORF">SAMN05444158_7066</name>
</gene>
<protein>
    <submittedName>
        <fullName evidence="4">L-ribulose 5-phosphate 4-epimerase</fullName>
    </submittedName>
</protein>
<dbReference type="SUPFAM" id="SSF53639">
    <property type="entry name" value="AraD/HMP-PK domain-like"/>
    <property type="match status" value="1"/>
</dbReference>
<dbReference type="PANTHER" id="PTHR22789">
    <property type="entry name" value="FUCULOSE PHOSPHATE ALDOLASE"/>
    <property type="match status" value="1"/>
</dbReference>
<dbReference type="GO" id="GO:0046872">
    <property type="term" value="F:metal ion binding"/>
    <property type="evidence" value="ECO:0007669"/>
    <property type="project" value="UniProtKB-KW"/>
</dbReference>
<dbReference type="Pfam" id="PF00596">
    <property type="entry name" value="Aldolase_II"/>
    <property type="match status" value="1"/>
</dbReference>
<keyword evidence="1" id="KW-0479">Metal-binding</keyword>
<dbReference type="RefSeq" id="WP_100386603.1">
    <property type="nucleotide sequence ID" value="NZ_LT629750.1"/>
</dbReference>
<evidence type="ECO:0000313" key="4">
    <source>
        <dbReference type="EMBL" id="SDT56369.1"/>
    </source>
</evidence>
<proteinExistence type="predicted"/>
<dbReference type="GO" id="GO:0016832">
    <property type="term" value="F:aldehyde-lyase activity"/>
    <property type="evidence" value="ECO:0007669"/>
    <property type="project" value="TreeGrafter"/>
</dbReference>
<dbReference type="SMART" id="SM01007">
    <property type="entry name" value="Aldolase_II"/>
    <property type="match status" value="1"/>
</dbReference>
<dbReference type="EMBL" id="LT629750">
    <property type="protein sequence ID" value="SDT56369.1"/>
    <property type="molecule type" value="Genomic_DNA"/>
</dbReference>
<sequence>MNAPTGRMTDFIRKQTYETEVLQLRRRLAKVHRILTAGGMWPLTKGHASARIPGTDKVLILGHIHATGRSLDQVDVDDIVVVNLEGEWLEGEIEPVDERYLHLEIMKARPDVMSVVHAHSTYATAFGVADVNILPVGNRGAIFGPSVPILQFDRQIDTPERGRMVSDLMGKGCAVVLKNHGVAVASDSIENACITAFALEETAHLHWIAAQLGPVQRISTGEVQSVLTGARKAEFFAHAWGHYAKLDPWDGMNRPV</sequence>